<name>A0A0C6P6Q6_BORBO</name>
<dbReference type="SUPFAM" id="SSF55031">
    <property type="entry name" value="Bacterial exopeptidase dimerisation domain"/>
    <property type="match status" value="1"/>
</dbReference>
<comment type="cofactor">
    <cofactor evidence="1">
        <name>Mn(2+)</name>
        <dbReference type="ChEBI" id="CHEBI:29035"/>
    </cofactor>
</comment>
<keyword evidence="6" id="KW-0464">Manganese</keyword>
<evidence type="ECO:0000256" key="4">
    <source>
        <dbReference type="ARBA" id="ARBA00022723"/>
    </source>
</evidence>
<gene>
    <name evidence="8" type="ORF">BN112_1930</name>
</gene>
<evidence type="ECO:0000313" key="9">
    <source>
        <dbReference type="Proteomes" id="UP000007564"/>
    </source>
</evidence>
<dbReference type="Gene3D" id="3.30.70.360">
    <property type="match status" value="1"/>
</dbReference>
<dbReference type="NCBIfam" id="TIGR01879">
    <property type="entry name" value="hydantase"/>
    <property type="match status" value="1"/>
</dbReference>
<evidence type="ECO:0000256" key="2">
    <source>
        <dbReference type="ARBA" id="ARBA00006153"/>
    </source>
</evidence>
<dbReference type="PIRSF" id="PIRSF001235">
    <property type="entry name" value="Amidase_carbamoylase"/>
    <property type="match status" value="1"/>
</dbReference>
<accession>A0A0C6P6Q6</accession>
<protein>
    <submittedName>
        <fullName evidence="8">Putative amino acid hydrolase</fullName>
    </submittedName>
</protein>
<feature type="binding site" evidence="7">
    <location>
        <position position="83"/>
    </location>
    <ligand>
        <name>Zn(2+)</name>
        <dbReference type="ChEBI" id="CHEBI:29105"/>
        <label>1</label>
    </ligand>
</feature>
<dbReference type="KEGG" id="bbh:BN112_1930"/>
<dbReference type="OrthoDB" id="9808195at2"/>
<comment type="subunit">
    <text evidence="3">Homodimer.</text>
</comment>
<dbReference type="Pfam" id="PF01546">
    <property type="entry name" value="Peptidase_M20"/>
    <property type="match status" value="1"/>
</dbReference>
<dbReference type="HOGENOM" id="CLU_024588_3_1_4"/>
<keyword evidence="7" id="KW-0862">Zinc</keyword>
<dbReference type="AlphaFoldDB" id="A0A0C6P6Q6"/>
<dbReference type="InterPro" id="IPR036264">
    <property type="entry name" value="Bact_exopeptidase_dim_dom"/>
</dbReference>
<dbReference type="SUPFAM" id="SSF53187">
    <property type="entry name" value="Zn-dependent exopeptidases"/>
    <property type="match status" value="1"/>
</dbReference>
<dbReference type="InterPro" id="IPR002933">
    <property type="entry name" value="Peptidase_M20"/>
</dbReference>
<dbReference type="Proteomes" id="UP000007564">
    <property type="component" value="Chromosome"/>
</dbReference>
<sequence length="424" mass="45142">MHSAPDPDLGLAARLFDSLRAQSFDGVGVTRDAYGAGEQRAHDLARACARELDLPARVDASGNLYITLPGRDPARPARMTGSHLDSVPAGGNFDGAAGVVAGLAVLAGWRAAGWRPAADVTVMAIRAEESTWFPYSYLGSKAAFGLVAPDTLDLLRADTGRSLRDHLADLSIDPQGYGQPALRAAGIDRYVELHIEQGPALVQAGMPAGIVTGIRGSFRYRDMAWHGEYAHSGAVGRAHRRDAVRAAALWMASVDRDWETLEDFGEDLVVTVGKMATDPRQHAFSKVAGELQCCVDVRSISATLLERFDRLLRERGEAAARATGTRVDFGPRTGSAPAAMDPGLIARLTAQARQRGIAALTMPSGAGHDAAIFAQQGIPTAMIFVRNEHGSHNPHEAMDMADFACATQLLSDILADDEPVTPHP</sequence>
<comment type="cofactor">
    <cofactor evidence="7">
        <name>Zn(2+)</name>
        <dbReference type="ChEBI" id="CHEBI:29105"/>
    </cofactor>
    <text evidence="7">Binds 2 Zn(2+) ions per subunit.</text>
</comment>
<dbReference type="RefSeq" id="WP_015064246.1">
    <property type="nucleotide sequence ID" value="NC_019382.1"/>
</dbReference>
<dbReference type="GO" id="GO:0046872">
    <property type="term" value="F:metal ion binding"/>
    <property type="evidence" value="ECO:0007669"/>
    <property type="project" value="UniProtKB-KW"/>
</dbReference>
<dbReference type="GO" id="GO:0016813">
    <property type="term" value="F:hydrolase activity, acting on carbon-nitrogen (but not peptide) bonds, in linear amidines"/>
    <property type="evidence" value="ECO:0007669"/>
    <property type="project" value="InterPro"/>
</dbReference>
<evidence type="ECO:0000256" key="3">
    <source>
        <dbReference type="ARBA" id="ARBA00011738"/>
    </source>
</evidence>
<dbReference type="PANTHER" id="PTHR32494">
    <property type="entry name" value="ALLANTOATE DEIMINASE-RELATED"/>
    <property type="match status" value="1"/>
</dbReference>
<comment type="similarity">
    <text evidence="2">Belongs to the peptidase M20 family.</text>
</comment>
<feature type="binding site" evidence="7">
    <location>
        <position position="392"/>
    </location>
    <ligand>
        <name>Zn(2+)</name>
        <dbReference type="ChEBI" id="CHEBI:29105"/>
        <label>2</label>
    </ligand>
</feature>
<evidence type="ECO:0000256" key="1">
    <source>
        <dbReference type="ARBA" id="ARBA00001936"/>
    </source>
</evidence>
<evidence type="ECO:0000256" key="6">
    <source>
        <dbReference type="ARBA" id="ARBA00023211"/>
    </source>
</evidence>
<evidence type="ECO:0000256" key="5">
    <source>
        <dbReference type="ARBA" id="ARBA00022801"/>
    </source>
</evidence>
<feature type="binding site" evidence="7">
    <location>
        <position position="94"/>
    </location>
    <ligand>
        <name>Zn(2+)</name>
        <dbReference type="ChEBI" id="CHEBI:29105"/>
        <label>1</label>
    </ligand>
</feature>
<dbReference type="PANTHER" id="PTHR32494:SF19">
    <property type="entry name" value="ALLANTOATE DEIMINASE-RELATED"/>
    <property type="match status" value="1"/>
</dbReference>
<keyword evidence="5 8" id="KW-0378">Hydrolase</keyword>
<organism evidence="8 9">
    <name type="scientific">Bordetella bronchiseptica 253</name>
    <dbReference type="NCBI Taxonomy" id="568707"/>
    <lineage>
        <taxon>Bacteria</taxon>
        <taxon>Pseudomonadati</taxon>
        <taxon>Pseudomonadota</taxon>
        <taxon>Betaproteobacteria</taxon>
        <taxon>Burkholderiales</taxon>
        <taxon>Alcaligenaceae</taxon>
        <taxon>Bordetella</taxon>
    </lineage>
</organism>
<dbReference type="Gene3D" id="3.40.630.10">
    <property type="entry name" value="Zn peptidases"/>
    <property type="match status" value="1"/>
</dbReference>
<dbReference type="NCBIfam" id="NF009527">
    <property type="entry name" value="PRK12891.1"/>
    <property type="match status" value="1"/>
</dbReference>
<evidence type="ECO:0000313" key="8">
    <source>
        <dbReference type="EMBL" id="CCJ53847.1"/>
    </source>
</evidence>
<dbReference type="EMBL" id="HE965806">
    <property type="protein sequence ID" value="CCJ53847.1"/>
    <property type="molecule type" value="Genomic_DNA"/>
</dbReference>
<proteinExistence type="inferred from homology"/>
<dbReference type="InterPro" id="IPR010158">
    <property type="entry name" value="Amidase_Cbmase"/>
</dbReference>
<feature type="binding site" evidence="7">
    <location>
        <position position="94"/>
    </location>
    <ligand>
        <name>Zn(2+)</name>
        <dbReference type="ChEBI" id="CHEBI:29105"/>
        <label>2</label>
    </ligand>
</feature>
<feature type="binding site" evidence="7">
    <location>
        <position position="194"/>
    </location>
    <ligand>
        <name>Zn(2+)</name>
        <dbReference type="ChEBI" id="CHEBI:29105"/>
        <label>1</label>
    </ligand>
</feature>
<feature type="binding site" evidence="7">
    <location>
        <position position="129"/>
    </location>
    <ligand>
        <name>Zn(2+)</name>
        <dbReference type="ChEBI" id="CHEBI:29105"/>
        <label>2</label>
    </ligand>
</feature>
<reference evidence="8 9" key="1">
    <citation type="journal article" date="2012" name="BMC Genomics">
        <title>Comparative genomics of the classical Bordetella subspecies: the evolution and exchange of virulence-associated diversity amongst closely related pathogens.</title>
        <authorList>
            <person name="Park J."/>
            <person name="Zhang Y."/>
            <person name="Buboltz A.M."/>
            <person name="Zhang X."/>
            <person name="Schuster S.C."/>
            <person name="Ahuja U."/>
            <person name="Liu M."/>
            <person name="Miller J.F."/>
            <person name="Sebaihia M."/>
            <person name="Bentley S.D."/>
            <person name="Parkhill J."/>
            <person name="Harvill E.T."/>
        </authorList>
    </citation>
    <scope>NUCLEOTIDE SEQUENCE [LARGE SCALE GENOMIC DNA]</scope>
    <source>
        <strain evidence="8 9">253</strain>
    </source>
</reference>
<keyword evidence="4 7" id="KW-0479">Metal-binding</keyword>
<evidence type="ECO:0000256" key="7">
    <source>
        <dbReference type="PIRSR" id="PIRSR001235-1"/>
    </source>
</evidence>